<gene>
    <name evidence="1" type="ORF">TM448A00804_0014</name>
    <name evidence="2" type="ORF">TM448B01250_0003</name>
</gene>
<dbReference type="EMBL" id="MT144067">
    <property type="protein sequence ID" value="QJA47996.1"/>
    <property type="molecule type" value="Genomic_DNA"/>
</dbReference>
<name>A0A6H1ZJ89_9ZZZZ</name>
<reference evidence="1" key="1">
    <citation type="submission" date="2020-03" db="EMBL/GenBank/DDBJ databases">
        <title>The deep terrestrial virosphere.</title>
        <authorList>
            <person name="Holmfeldt K."/>
            <person name="Nilsson E."/>
            <person name="Simone D."/>
            <person name="Lopez-Fernandez M."/>
            <person name="Wu X."/>
            <person name="de Brujin I."/>
            <person name="Lundin D."/>
            <person name="Andersson A."/>
            <person name="Bertilsson S."/>
            <person name="Dopson M."/>
        </authorList>
    </citation>
    <scope>NUCLEOTIDE SEQUENCE</scope>
    <source>
        <strain evidence="1">TM448A00804</strain>
        <strain evidence="2">TM448B01250</strain>
    </source>
</reference>
<accession>A0A6H1ZJ89</accession>
<dbReference type="AlphaFoldDB" id="A0A6H1ZJ89"/>
<evidence type="ECO:0000313" key="2">
    <source>
        <dbReference type="EMBL" id="QJH98215.1"/>
    </source>
</evidence>
<proteinExistence type="predicted"/>
<sequence length="52" mass="6026">MKTITPEERQIILDFCLQNPDKTVQEVMDKYKVCKDIAFNIVKEAGNKLGRL</sequence>
<evidence type="ECO:0000313" key="1">
    <source>
        <dbReference type="EMBL" id="QJA47996.1"/>
    </source>
</evidence>
<protein>
    <submittedName>
        <fullName evidence="1">Uncharacterized protein</fullName>
    </submittedName>
</protein>
<dbReference type="EMBL" id="MT144722">
    <property type="protein sequence ID" value="QJH98215.1"/>
    <property type="molecule type" value="Genomic_DNA"/>
</dbReference>
<organism evidence="1">
    <name type="scientific">viral metagenome</name>
    <dbReference type="NCBI Taxonomy" id="1070528"/>
    <lineage>
        <taxon>unclassified sequences</taxon>
        <taxon>metagenomes</taxon>
        <taxon>organismal metagenomes</taxon>
    </lineage>
</organism>